<protein>
    <submittedName>
        <fullName evidence="1">Uncharacterized protein</fullName>
    </submittedName>
</protein>
<proteinExistence type="predicted"/>
<comment type="caution">
    <text evidence="1">The sequence shown here is derived from an EMBL/GenBank/DDBJ whole genome shotgun (WGS) entry which is preliminary data.</text>
</comment>
<keyword evidence="2" id="KW-1185">Reference proteome</keyword>
<dbReference type="EMBL" id="CM042010">
    <property type="protein sequence ID" value="KAI3782531.1"/>
    <property type="molecule type" value="Genomic_DNA"/>
</dbReference>
<sequence>MKGSKSGFVCFLLLFLVFIFSATASRDFSWMESGVAVQEMHFQGETGMTGSGEGIESDGLTTRRIDLESMDYGGTGPNDRHNPPSPGRV</sequence>
<name>A0ACB9GHQ7_CICIN</name>
<evidence type="ECO:0000313" key="1">
    <source>
        <dbReference type="EMBL" id="KAI3782531.1"/>
    </source>
</evidence>
<gene>
    <name evidence="1" type="ORF">L2E82_12581</name>
</gene>
<accession>A0ACB9GHQ7</accession>
<evidence type="ECO:0000313" key="2">
    <source>
        <dbReference type="Proteomes" id="UP001055811"/>
    </source>
</evidence>
<dbReference type="Proteomes" id="UP001055811">
    <property type="component" value="Linkage Group LG02"/>
</dbReference>
<reference evidence="1 2" key="2">
    <citation type="journal article" date="2022" name="Mol. Ecol. Resour.">
        <title>The genomes of chicory, endive, great burdock and yacon provide insights into Asteraceae paleo-polyploidization history and plant inulin production.</title>
        <authorList>
            <person name="Fan W."/>
            <person name="Wang S."/>
            <person name="Wang H."/>
            <person name="Wang A."/>
            <person name="Jiang F."/>
            <person name="Liu H."/>
            <person name="Zhao H."/>
            <person name="Xu D."/>
            <person name="Zhang Y."/>
        </authorList>
    </citation>
    <scope>NUCLEOTIDE SEQUENCE [LARGE SCALE GENOMIC DNA]</scope>
    <source>
        <strain evidence="2">cv. Punajuju</strain>
        <tissue evidence="1">Leaves</tissue>
    </source>
</reference>
<reference evidence="2" key="1">
    <citation type="journal article" date="2022" name="Mol. Ecol. Resour.">
        <title>The genomes of chicory, endive, great burdock and yacon provide insights into Asteraceae palaeo-polyploidization history and plant inulin production.</title>
        <authorList>
            <person name="Fan W."/>
            <person name="Wang S."/>
            <person name="Wang H."/>
            <person name="Wang A."/>
            <person name="Jiang F."/>
            <person name="Liu H."/>
            <person name="Zhao H."/>
            <person name="Xu D."/>
            <person name="Zhang Y."/>
        </authorList>
    </citation>
    <scope>NUCLEOTIDE SEQUENCE [LARGE SCALE GENOMIC DNA]</scope>
    <source>
        <strain evidence="2">cv. Punajuju</strain>
    </source>
</reference>
<organism evidence="1 2">
    <name type="scientific">Cichorium intybus</name>
    <name type="common">Chicory</name>
    <dbReference type="NCBI Taxonomy" id="13427"/>
    <lineage>
        <taxon>Eukaryota</taxon>
        <taxon>Viridiplantae</taxon>
        <taxon>Streptophyta</taxon>
        <taxon>Embryophyta</taxon>
        <taxon>Tracheophyta</taxon>
        <taxon>Spermatophyta</taxon>
        <taxon>Magnoliopsida</taxon>
        <taxon>eudicotyledons</taxon>
        <taxon>Gunneridae</taxon>
        <taxon>Pentapetalae</taxon>
        <taxon>asterids</taxon>
        <taxon>campanulids</taxon>
        <taxon>Asterales</taxon>
        <taxon>Asteraceae</taxon>
        <taxon>Cichorioideae</taxon>
        <taxon>Cichorieae</taxon>
        <taxon>Cichoriinae</taxon>
        <taxon>Cichorium</taxon>
    </lineage>
</organism>